<dbReference type="EMBL" id="OCST01000006">
    <property type="protein sequence ID" value="SOE74049.1"/>
    <property type="molecule type" value="Genomic_DNA"/>
</dbReference>
<dbReference type="Pfam" id="PF08378">
    <property type="entry name" value="NERD"/>
    <property type="match status" value="1"/>
</dbReference>
<dbReference type="InterPro" id="IPR011528">
    <property type="entry name" value="NERD"/>
</dbReference>
<dbReference type="Proteomes" id="UP000219440">
    <property type="component" value="Unassembled WGS sequence"/>
</dbReference>
<dbReference type="PROSITE" id="PS50965">
    <property type="entry name" value="NERD"/>
    <property type="match status" value="1"/>
</dbReference>
<evidence type="ECO:0000259" key="1">
    <source>
        <dbReference type="PROSITE" id="PS50965"/>
    </source>
</evidence>
<accession>A0A2C9A3H9</accession>
<name>A0A2C9A3H9_9MICO</name>
<sequence>MCGIELPVGTIAVYNSSTKSVTCPVCLPQESSAVPRSQGSDVPVKVNDVENSLPELVLEQSEVFAGAAGASAQREYERRKDKRESRIREAHPRIGGLIIALSDDPQSTKAWATGAQGEERLGRQLDAVVQAGVHVLHDRRIPTTKANIDHLVVCPSGVFVIDAKKYEGQRPSLRIDGGWTRPRTETLIIGSRNGTKLVDGVHKQVDRVRTTLEASGLNDVPVSGMLCFVEADWPLFGGDFTIDGVSVLWPRKAASHIGRLGAIDAATAARVHHVLASSFPPA</sequence>
<evidence type="ECO:0000313" key="2">
    <source>
        <dbReference type="EMBL" id="SOE74049.1"/>
    </source>
</evidence>
<gene>
    <name evidence="2" type="ORF">SAMN06296378_2933</name>
</gene>
<reference evidence="2 3" key="1">
    <citation type="submission" date="2017-09" db="EMBL/GenBank/DDBJ databases">
        <authorList>
            <person name="Ehlers B."/>
            <person name="Leendertz F.H."/>
        </authorList>
    </citation>
    <scope>NUCLEOTIDE SEQUENCE [LARGE SCALE GENOMIC DNA]</scope>
    <source>
        <strain evidence="2 3">CGMCC 1.05381</strain>
    </source>
</reference>
<feature type="domain" description="NERD" evidence="1">
    <location>
        <begin position="113"/>
        <end position="235"/>
    </location>
</feature>
<evidence type="ECO:0000313" key="3">
    <source>
        <dbReference type="Proteomes" id="UP000219440"/>
    </source>
</evidence>
<organism evidence="2 3">
    <name type="scientific">Salinibacterium xinjiangense</name>
    <dbReference type="NCBI Taxonomy" id="386302"/>
    <lineage>
        <taxon>Bacteria</taxon>
        <taxon>Bacillati</taxon>
        <taxon>Actinomycetota</taxon>
        <taxon>Actinomycetes</taxon>
        <taxon>Micrococcales</taxon>
        <taxon>Microbacteriaceae</taxon>
        <taxon>Salinibacterium</taxon>
    </lineage>
</organism>
<proteinExistence type="predicted"/>
<keyword evidence="3" id="KW-1185">Reference proteome</keyword>
<dbReference type="AlphaFoldDB" id="A0A2C9A3H9"/>
<protein>
    <submittedName>
        <fullName evidence="2">Nuclease-related domain-containing protein</fullName>
    </submittedName>
</protein>